<keyword evidence="3" id="KW-1185">Reference proteome</keyword>
<name>K5W2K2_PHACS</name>
<feature type="region of interest" description="Disordered" evidence="1">
    <location>
        <begin position="224"/>
        <end position="245"/>
    </location>
</feature>
<dbReference type="InParanoid" id="K5W2K2"/>
<reference evidence="2 3" key="1">
    <citation type="journal article" date="2012" name="BMC Genomics">
        <title>Comparative genomics of the white-rot fungi, Phanerochaete carnosa and P. chrysosporium, to elucidate the genetic basis of the distinct wood types they colonize.</title>
        <authorList>
            <person name="Suzuki H."/>
            <person name="MacDonald J."/>
            <person name="Syed K."/>
            <person name="Salamov A."/>
            <person name="Hori C."/>
            <person name="Aerts A."/>
            <person name="Henrissat B."/>
            <person name="Wiebenga A."/>
            <person name="vanKuyk P.A."/>
            <person name="Barry K."/>
            <person name="Lindquist E."/>
            <person name="LaButti K."/>
            <person name="Lapidus A."/>
            <person name="Lucas S."/>
            <person name="Coutinho P."/>
            <person name="Gong Y."/>
            <person name="Samejima M."/>
            <person name="Mahadevan R."/>
            <person name="Abou-Zaid M."/>
            <person name="de Vries R.P."/>
            <person name="Igarashi K."/>
            <person name="Yadav J.S."/>
            <person name="Grigoriev I.V."/>
            <person name="Master E.R."/>
        </authorList>
    </citation>
    <scope>NUCLEOTIDE SEQUENCE [LARGE SCALE GENOMIC DNA]</scope>
    <source>
        <strain evidence="2 3">HHB-10118-sp</strain>
    </source>
</reference>
<accession>K5W2K2</accession>
<proteinExistence type="predicted"/>
<dbReference type="HOGENOM" id="CLU_774126_0_0_1"/>
<dbReference type="GeneID" id="18913052"/>
<evidence type="ECO:0000313" key="2">
    <source>
        <dbReference type="EMBL" id="EKM53315.1"/>
    </source>
</evidence>
<dbReference type="OrthoDB" id="10517445at2759"/>
<dbReference type="RefSeq" id="XP_007398007.1">
    <property type="nucleotide sequence ID" value="XM_007397945.1"/>
</dbReference>
<evidence type="ECO:0000256" key="1">
    <source>
        <dbReference type="SAM" id="MobiDB-lite"/>
    </source>
</evidence>
<organism evidence="2 3">
    <name type="scientific">Phanerochaete carnosa (strain HHB-10118-sp)</name>
    <name type="common">White-rot fungus</name>
    <name type="synonym">Peniophora carnosa</name>
    <dbReference type="NCBI Taxonomy" id="650164"/>
    <lineage>
        <taxon>Eukaryota</taxon>
        <taxon>Fungi</taxon>
        <taxon>Dikarya</taxon>
        <taxon>Basidiomycota</taxon>
        <taxon>Agaricomycotina</taxon>
        <taxon>Agaricomycetes</taxon>
        <taxon>Polyporales</taxon>
        <taxon>Phanerochaetaceae</taxon>
        <taxon>Phanerochaete</taxon>
    </lineage>
</organism>
<dbReference type="KEGG" id="pco:PHACADRAFT_211014"/>
<evidence type="ECO:0000313" key="3">
    <source>
        <dbReference type="Proteomes" id="UP000008370"/>
    </source>
</evidence>
<dbReference type="EMBL" id="JH930474">
    <property type="protein sequence ID" value="EKM53315.1"/>
    <property type="molecule type" value="Genomic_DNA"/>
</dbReference>
<dbReference type="Proteomes" id="UP000008370">
    <property type="component" value="Unassembled WGS sequence"/>
</dbReference>
<protein>
    <submittedName>
        <fullName evidence="2">Uncharacterized protein</fullName>
    </submittedName>
</protein>
<sequence>MVDDNSQVLSLGDQLDVASALSVRCNELSISMAGDLRESDEPSNMTTSNWSSWLHYGEPLSVDDYPNLTQRPPELPPLVPIVISDHSAGPSGIDVESGGDTQLGLAVLLEELEQLAVQAKLLPIPRPPTLSLTDLCDILTLPMDISIPSIDTELAEAHIAYDSSHTARNAISAPARITVRDFDQPSAEAPQALSIRPVAFEDSGYASGPSSPAFSELSYHSDIERTPRSYHRPRAPSPLTPVTPDFASFPSALPAMHSSCREPEHTPVRTANPEQFSPCLPTTPHTLPKSHASALRSSSLDAARSAQPSKTRFLPIKSLILNRKRSLAAKDLHLPLPPTEPLPRVSLDAPRSATSASFLDFKIAKRGLRRRNSEALLSTKTPVVDTLQYESFLSFY</sequence>
<gene>
    <name evidence="2" type="ORF">PHACADRAFT_211014</name>
</gene>
<dbReference type="AlphaFoldDB" id="K5W2K2"/>